<dbReference type="Pfam" id="PF02321">
    <property type="entry name" value="OEP"/>
    <property type="match status" value="2"/>
</dbReference>
<evidence type="ECO:0000256" key="4">
    <source>
        <dbReference type="ARBA" id="ARBA00023139"/>
    </source>
</evidence>
<evidence type="ECO:0000256" key="5">
    <source>
        <dbReference type="ARBA" id="ARBA00023237"/>
    </source>
</evidence>
<proteinExistence type="inferred from homology"/>
<dbReference type="Gene3D" id="2.20.200.10">
    <property type="entry name" value="Outer membrane efflux proteins (OEP)"/>
    <property type="match status" value="1"/>
</dbReference>
<dbReference type="PANTHER" id="PTHR30203">
    <property type="entry name" value="OUTER MEMBRANE CATION EFFLUX PROTEIN"/>
    <property type="match status" value="1"/>
</dbReference>
<feature type="coiled-coil region" evidence="8">
    <location>
        <begin position="392"/>
        <end position="419"/>
    </location>
</feature>
<feature type="signal peptide" evidence="7">
    <location>
        <begin position="1"/>
        <end position="30"/>
    </location>
</feature>
<dbReference type="InterPro" id="IPR003423">
    <property type="entry name" value="OMP_efflux"/>
</dbReference>
<evidence type="ECO:0000256" key="2">
    <source>
        <dbReference type="ARBA" id="ARBA00022452"/>
    </source>
</evidence>
<keyword evidence="2 7" id="KW-1134">Transmembrane beta strand</keyword>
<comment type="caution">
    <text evidence="9">The sequence shown here is derived from an EMBL/GenBank/DDBJ whole genome shotgun (WGS) entry which is preliminary data.</text>
</comment>
<protein>
    <submittedName>
        <fullName evidence="9">Cation efflux system protein CusC</fullName>
    </submittedName>
</protein>
<gene>
    <name evidence="9" type="primary">cusC_2</name>
    <name evidence="9" type="ORF">PSEWESI4_02753</name>
</gene>
<evidence type="ECO:0000256" key="6">
    <source>
        <dbReference type="ARBA" id="ARBA00023288"/>
    </source>
</evidence>
<keyword evidence="3 7" id="KW-0812">Transmembrane</keyword>
<keyword evidence="7" id="KW-0732">Signal</keyword>
<dbReference type="EMBL" id="CAJFCI010000054">
    <property type="protein sequence ID" value="CAD5108467.1"/>
    <property type="molecule type" value="Genomic_DNA"/>
</dbReference>
<keyword evidence="5" id="KW-0998">Cell outer membrane</keyword>
<evidence type="ECO:0000256" key="3">
    <source>
        <dbReference type="ARBA" id="ARBA00022692"/>
    </source>
</evidence>
<keyword evidence="8" id="KW-0175">Coiled coil</keyword>
<keyword evidence="10" id="KW-1185">Reference proteome</keyword>
<evidence type="ECO:0000313" key="9">
    <source>
        <dbReference type="EMBL" id="CAD5108467.1"/>
    </source>
</evidence>
<sequence>MMMFLRQGLPGYRVRTFALFASALLLGACALDRPTVDPDVTPPPEWRYTPAADPRQAEVDARWWRRFGSEELDALVARAEEGSLDLQAAVARVGQAQALARVAGAALVPELEVGLDASRERRLSGDVEVEGDFFTLGFRTRYELDFWGRNRALRDAAQAEFRASRFDLATVCLTLTAGVASSWLQVVGLRERLSIAVLNLENAEQVLATVESRHRAGAAVPLELAQQQGLVAEQRREVEALRSEVGDSEVALATLLGIPVQRLSAQAGSLAGVDWPAIDAGLPAELLMRRPDLARAEARLEAANANIVAARAALLPSIRLDAGLGFAGERGSQLLDSTLYNLTGAVLAPIFNGGRLRAQRDLAEAQQLELLADYRRGIVAAFADVEISLNGIRGLDAQMAAQDERLRRAREAFELAEARYRAGAETLLILLDAQRTLYAAQDQQVRLRQARLQASVALYKALGGGWSPSWSVRDGHVAEQVVAEFAEAAGDLGVRRESVGQVAQQP</sequence>
<dbReference type="PANTHER" id="PTHR30203:SF33">
    <property type="entry name" value="BLR4455 PROTEIN"/>
    <property type="match status" value="1"/>
</dbReference>
<organism evidence="9 10">
    <name type="scientific">Zestomonas carbonaria</name>
    <dbReference type="NCBI Taxonomy" id="2762745"/>
    <lineage>
        <taxon>Bacteria</taxon>
        <taxon>Pseudomonadati</taxon>
        <taxon>Pseudomonadota</taxon>
        <taxon>Gammaproteobacteria</taxon>
        <taxon>Pseudomonadales</taxon>
        <taxon>Pseudomonadaceae</taxon>
        <taxon>Zestomonas</taxon>
    </lineage>
</organism>
<dbReference type="SUPFAM" id="SSF56954">
    <property type="entry name" value="Outer membrane efflux proteins (OEP)"/>
    <property type="match status" value="1"/>
</dbReference>
<comment type="subcellular location">
    <subcellularLocation>
        <location evidence="7">Cell outer membrane</location>
        <topology evidence="7">Lipid-anchor</topology>
    </subcellularLocation>
</comment>
<evidence type="ECO:0000256" key="1">
    <source>
        <dbReference type="ARBA" id="ARBA00007613"/>
    </source>
</evidence>
<name>A0A7U7ENX2_9GAMM</name>
<dbReference type="PROSITE" id="PS51257">
    <property type="entry name" value="PROKAR_LIPOPROTEIN"/>
    <property type="match status" value="1"/>
</dbReference>
<evidence type="ECO:0000256" key="7">
    <source>
        <dbReference type="RuleBase" id="RU362097"/>
    </source>
</evidence>
<keyword evidence="4 7" id="KW-0564">Palmitate</keyword>
<evidence type="ECO:0000313" key="10">
    <source>
        <dbReference type="Proteomes" id="UP000583387"/>
    </source>
</evidence>
<dbReference type="GO" id="GO:0009279">
    <property type="term" value="C:cell outer membrane"/>
    <property type="evidence" value="ECO:0007669"/>
    <property type="project" value="UniProtKB-SubCell"/>
</dbReference>
<feature type="chain" id="PRO_5031598903" evidence="7">
    <location>
        <begin position="31"/>
        <end position="506"/>
    </location>
</feature>
<dbReference type="NCBIfam" id="TIGR01845">
    <property type="entry name" value="outer_NodT"/>
    <property type="match status" value="1"/>
</dbReference>
<dbReference type="GO" id="GO:0015562">
    <property type="term" value="F:efflux transmembrane transporter activity"/>
    <property type="evidence" value="ECO:0007669"/>
    <property type="project" value="InterPro"/>
</dbReference>
<keyword evidence="6 7" id="KW-0449">Lipoprotein</keyword>
<reference evidence="9 10" key="1">
    <citation type="submission" date="2020-08" db="EMBL/GenBank/DDBJ databases">
        <authorList>
            <person name="Criscuolo A."/>
        </authorList>
    </citation>
    <scope>NUCLEOTIDE SEQUENCE [LARGE SCALE GENOMIC DNA]</scope>
    <source>
        <strain evidence="9">CIP111764</strain>
    </source>
</reference>
<comment type="similarity">
    <text evidence="1 7">Belongs to the outer membrane factor (OMF) (TC 1.B.17) family.</text>
</comment>
<accession>A0A7U7ENX2</accession>
<evidence type="ECO:0000256" key="8">
    <source>
        <dbReference type="SAM" id="Coils"/>
    </source>
</evidence>
<dbReference type="Gene3D" id="1.20.1600.10">
    <property type="entry name" value="Outer membrane efflux proteins (OEP)"/>
    <property type="match status" value="1"/>
</dbReference>
<dbReference type="RefSeq" id="WP_235978938.1">
    <property type="nucleotide sequence ID" value="NZ_CAJFCI010000054.1"/>
</dbReference>
<dbReference type="InterPro" id="IPR010131">
    <property type="entry name" value="MdtP/NodT-like"/>
</dbReference>
<dbReference type="Proteomes" id="UP000583387">
    <property type="component" value="Unassembled WGS sequence"/>
</dbReference>
<dbReference type="AlphaFoldDB" id="A0A7U7ENX2"/>
<keyword evidence="7" id="KW-0472">Membrane</keyword>